<dbReference type="HOGENOM" id="CLU_2447655_0_0_2"/>
<dbReference type="Proteomes" id="UP000033038">
    <property type="component" value="Chromosome"/>
</dbReference>
<evidence type="ECO:0000313" key="1">
    <source>
        <dbReference type="EMBL" id="AKB51841.1"/>
    </source>
</evidence>
<proteinExistence type="predicted"/>
<dbReference type="EMBL" id="CP009526">
    <property type="protein sequence ID" value="AKB51841.1"/>
    <property type="molecule type" value="Genomic_DNA"/>
</dbReference>
<protein>
    <submittedName>
        <fullName evidence="1">Mobile element protein</fullName>
    </submittedName>
</protein>
<accession>A0A0E3LLT7</accession>
<evidence type="ECO:0000313" key="2">
    <source>
        <dbReference type="Proteomes" id="UP000033038"/>
    </source>
</evidence>
<dbReference type="PATRIC" id="fig|1434109.4.peg.3372"/>
<gene>
    <name evidence="1" type="ORF">MSBRW_2588</name>
</gene>
<name>A0A0E3LLT7_METBA</name>
<organism evidence="1 2">
    <name type="scientific">Methanosarcina barkeri str. Wiesmoor</name>
    <dbReference type="NCBI Taxonomy" id="1434109"/>
    <lineage>
        <taxon>Archaea</taxon>
        <taxon>Methanobacteriati</taxon>
        <taxon>Methanobacteriota</taxon>
        <taxon>Stenosarchaea group</taxon>
        <taxon>Methanomicrobia</taxon>
        <taxon>Methanosarcinales</taxon>
        <taxon>Methanosarcinaceae</taxon>
        <taxon>Methanosarcina</taxon>
    </lineage>
</organism>
<dbReference type="KEGG" id="mbw:MSBRW_2588"/>
<sequence length="89" mass="10793">MIMSLIDYSKYKVQEANFKFWDDLYNWALEQKIKTYEQYNKSISRFDLQRILVYEVKPANKWLKETNSQTLLACLVNVEFLITKIVLKF</sequence>
<dbReference type="AlphaFoldDB" id="A0A0E3LLT7"/>
<reference evidence="1 2" key="1">
    <citation type="submission" date="2014-07" db="EMBL/GenBank/DDBJ databases">
        <title>Methanogenic archaea and the global carbon cycle.</title>
        <authorList>
            <person name="Henriksen J.R."/>
            <person name="Luke J."/>
            <person name="Reinhart S."/>
            <person name="Benedict M.N."/>
            <person name="Youngblut N.D."/>
            <person name="Metcalf M.E."/>
            <person name="Whitaker R.J."/>
            <person name="Metcalf W.W."/>
        </authorList>
    </citation>
    <scope>NUCLEOTIDE SEQUENCE [LARGE SCALE GENOMIC DNA]</scope>
    <source>
        <strain evidence="1 2">Wiesmoor</strain>
    </source>
</reference>